<organism evidence="1 2">
    <name type="scientific">Malus domestica</name>
    <name type="common">Apple</name>
    <name type="synonym">Pyrus malus</name>
    <dbReference type="NCBI Taxonomy" id="3750"/>
    <lineage>
        <taxon>Eukaryota</taxon>
        <taxon>Viridiplantae</taxon>
        <taxon>Streptophyta</taxon>
        <taxon>Embryophyta</taxon>
        <taxon>Tracheophyta</taxon>
        <taxon>Spermatophyta</taxon>
        <taxon>Magnoliopsida</taxon>
        <taxon>eudicotyledons</taxon>
        <taxon>Gunneridae</taxon>
        <taxon>Pentapetalae</taxon>
        <taxon>rosids</taxon>
        <taxon>fabids</taxon>
        <taxon>Rosales</taxon>
        <taxon>Rosaceae</taxon>
        <taxon>Amygdaloideae</taxon>
        <taxon>Maleae</taxon>
        <taxon>Malus</taxon>
    </lineage>
</organism>
<comment type="caution">
    <text evidence="1">The sequence shown here is derived from an EMBL/GenBank/DDBJ whole genome shotgun (WGS) entry which is preliminary data.</text>
</comment>
<dbReference type="Proteomes" id="UP000290289">
    <property type="component" value="Chromosome 7"/>
</dbReference>
<sequence length="85" mass="9509">MYIHDELLKHDLDGKPSVDIPSCPVLVFVDIKDEKLGGINYFSFFLLKHVSGLLDVKCLIHVIKAGAFKSRSNARAFLLVTPIIK</sequence>
<dbReference type="EMBL" id="RDQH01000333">
    <property type="protein sequence ID" value="RXH93724.1"/>
    <property type="molecule type" value="Genomic_DNA"/>
</dbReference>
<gene>
    <name evidence="1" type="ORF">DVH24_014300</name>
</gene>
<accession>A0A498JIA8</accession>
<evidence type="ECO:0000313" key="1">
    <source>
        <dbReference type="EMBL" id="RXH93724.1"/>
    </source>
</evidence>
<proteinExistence type="predicted"/>
<keyword evidence="2" id="KW-1185">Reference proteome</keyword>
<dbReference type="AlphaFoldDB" id="A0A498JIA8"/>
<reference evidence="1 2" key="1">
    <citation type="submission" date="2018-10" db="EMBL/GenBank/DDBJ databases">
        <title>A high-quality apple genome assembly.</title>
        <authorList>
            <person name="Hu J."/>
        </authorList>
    </citation>
    <scope>NUCLEOTIDE SEQUENCE [LARGE SCALE GENOMIC DNA]</scope>
    <source>
        <strain evidence="2">cv. HFTH1</strain>
        <tissue evidence="1">Young leaf</tissue>
    </source>
</reference>
<name>A0A498JIA8_MALDO</name>
<evidence type="ECO:0000313" key="2">
    <source>
        <dbReference type="Proteomes" id="UP000290289"/>
    </source>
</evidence>
<protein>
    <submittedName>
        <fullName evidence="1">Uncharacterized protein</fullName>
    </submittedName>
</protein>